<dbReference type="SMART" id="SM00387">
    <property type="entry name" value="HATPase_c"/>
    <property type="match status" value="1"/>
</dbReference>
<evidence type="ECO:0000313" key="12">
    <source>
        <dbReference type="EMBL" id="SDB51908.1"/>
    </source>
</evidence>
<dbReference type="GO" id="GO:0140662">
    <property type="term" value="F:ATP-dependent protein folding chaperone"/>
    <property type="evidence" value="ECO:0007669"/>
    <property type="project" value="InterPro"/>
</dbReference>
<dbReference type="PRINTS" id="PR00775">
    <property type="entry name" value="HEATSHOCK90"/>
</dbReference>
<dbReference type="InterPro" id="IPR036890">
    <property type="entry name" value="HATPase_C_sf"/>
</dbReference>
<comment type="caution">
    <text evidence="8">Lacks conserved residue(s) required for the propagation of feature annotation.</text>
</comment>
<feature type="region of interest" description="Disordered" evidence="10">
    <location>
        <begin position="479"/>
        <end position="502"/>
    </location>
</feature>
<comment type="function">
    <text evidence="8">Molecular chaperone. Has ATPase activity.</text>
</comment>
<keyword evidence="4 8" id="KW-0547">Nucleotide-binding</keyword>
<evidence type="ECO:0000313" key="13">
    <source>
        <dbReference type="Proteomes" id="UP000198771"/>
    </source>
</evidence>
<dbReference type="GO" id="GO:0016887">
    <property type="term" value="F:ATP hydrolysis activity"/>
    <property type="evidence" value="ECO:0007669"/>
    <property type="project" value="InterPro"/>
</dbReference>
<dbReference type="Proteomes" id="UP000198771">
    <property type="component" value="Unassembled WGS sequence"/>
</dbReference>
<organism evidence="12 13">
    <name type="scientific">Desulfonatronum thiosulfatophilum</name>
    <dbReference type="NCBI Taxonomy" id="617002"/>
    <lineage>
        <taxon>Bacteria</taxon>
        <taxon>Pseudomonadati</taxon>
        <taxon>Thermodesulfobacteriota</taxon>
        <taxon>Desulfovibrionia</taxon>
        <taxon>Desulfovibrionales</taxon>
        <taxon>Desulfonatronaceae</taxon>
        <taxon>Desulfonatronum</taxon>
    </lineage>
</organism>
<dbReference type="STRING" id="617002.SAMN05660653_02580"/>
<keyword evidence="6 8" id="KW-0346">Stress response</keyword>
<dbReference type="InterPro" id="IPR020568">
    <property type="entry name" value="Ribosomal_Su5_D2-typ_SF"/>
</dbReference>
<dbReference type="Gene3D" id="3.30.565.10">
    <property type="entry name" value="Histidine kinase-like ATPase, C-terminal domain"/>
    <property type="match status" value="1"/>
</dbReference>
<keyword evidence="5 8" id="KW-0067">ATP-binding</keyword>
<keyword evidence="3 8" id="KW-0963">Cytoplasm</keyword>
<reference evidence="12 13" key="1">
    <citation type="submission" date="2016-10" db="EMBL/GenBank/DDBJ databases">
        <authorList>
            <person name="de Groot N.N."/>
        </authorList>
    </citation>
    <scope>NUCLEOTIDE SEQUENCE [LARGE SCALE GENOMIC DNA]</scope>
    <source>
        <strain evidence="12 13">ASO4-2</strain>
    </source>
</reference>
<dbReference type="InterPro" id="IPR001404">
    <property type="entry name" value="Hsp90_fam"/>
</dbReference>
<dbReference type="SUPFAM" id="SSF54211">
    <property type="entry name" value="Ribosomal protein S5 domain 2-like"/>
    <property type="match status" value="1"/>
</dbReference>
<feature type="binding site" evidence="9">
    <location>
        <position position="43"/>
    </location>
    <ligand>
        <name>ATP</name>
        <dbReference type="ChEBI" id="CHEBI:30616"/>
    </ligand>
</feature>
<evidence type="ECO:0000256" key="4">
    <source>
        <dbReference type="ARBA" id="ARBA00022741"/>
    </source>
</evidence>
<dbReference type="SUPFAM" id="SSF110942">
    <property type="entry name" value="HSP90 C-terminal domain"/>
    <property type="match status" value="1"/>
</dbReference>
<comment type="subunit">
    <text evidence="8">Homodimer.</text>
</comment>
<evidence type="ECO:0000256" key="2">
    <source>
        <dbReference type="ARBA" id="ARBA00008239"/>
    </source>
</evidence>
<dbReference type="GO" id="GO:0005737">
    <property type="term" value="C:cytoplasm"/>
    <property type="evidence" value="ECO:0007669"/>
    <property type="project" value="UniProtKB-SubCell"/>
</dbReference>
<feature type="domain" description="Histidine kinase/HSP90-like ATPase" evidence="11">
    <location>
        <begin position="32"/>
        <end position="187"/>
    </location>
</feature>
<dbReference type="InterPro" id="IPR003594">
    <property type="entry name" value="HATPase_dom"/>
</dbReference>
<dbReference type="EMBL" id="FMXO01000015">
    <property type="protein sequence ID" value="SDB51908.1"/>
    <property type="molecule type" value="Genomic_DNA"/>
</dbReference>
<dbReference type="CDD" id="cd16927">
    <property type="entry name" value="HATPase_Hsp90-like"/>
    <property type="match status" value="1"/>
</dbReference>
<sequence>MNAEAQTTVETREFQAEVKKILDIVIHSLYTEREIFLRELISNSADALERYRHQSLTEQNGADPDLPLEIKIAVDKDAKTLTITDTGIGMDRGELEANLGTIAHSGTKTFLSQLAEGGKDVNLIGQFGVGFYAAFMVAGKVRVSSRSFRQEEPGHVWESDGAGSYTIAPASDLPRGTSIVLELKDDAEEFADPERIKRIIKQYSSFVPFPISLDAETVNTVQALWTKSKSEIKDEEYTEFYKFVGNAFDEPLLRLHFDTDAPLAIKALLFVPKENFEKYGLGRTEPGVNLYCQRVLIEQHSKTILPEWLRFLKGVIDSEDLPLNISRQALQDSSLVRKINTVVTKRFLKHLEETAKNDAPTYETFWRDFGYFLKEGIVSDFGHREGLGKLLRFESSTTEAGKMTSLTDYLGRMKEEQKDIYYIHGANREAIEAGPYIEAFRKRDLEVIYTMDPIDDFVMGHLAEFEGKKLVSADRGDIELPELAEEKDKPEQKEPEKELDKAEATDLAAWMKDVLGERVKEVKESKRLEGSPAMIVNPDAFMTSSMERIMRASGRQGDMPISAKNLEINARHPLIMGLAALRQKDETFAKTVAEQILDNAMVQAGLLIEPRDMVERTYRILERAVGGAEDAPVKDEPIKSEPQAE</sequence>
<dbReference type="PANTHER" id="PTHR11528">
    <property type="entry name" value="HEAT SHOCK PROTEIN 90 FAMILY MEMBER"/>
    <property type="match status" value="1"/>
</dbReference>
<evidence type="ECO:0000256" key="10">
    <source>
        <dbReference type="SAM" id="MobiDB-lite"/>
    </source>
</evidence>
<evidence type="ECO:0000256" key="6">
    <source>
        <dbReference type="ARBA" id="ARBA00023016"/>
    </source>
</evidence>
<dbReference type="Pfam" id="PF00183">
    <property type="entry name" value="HSP90"/>
    <property type="match status" value="1"/>
</dbReference>
<dbReference type="PIRSF" id="PIRSF002583">
    <property type="entry name" value="Hsp90"/>
    <property type="match status" value="1"/>
</dbReference>
<keyword evidence="7 8" id="KW-0143">Chaperone</keyword>
<dbReference type="Gene3D" id="3.40.50.11260">
    <property type="match status" value="1"/>
</dbReference>
<dbReference type="FunFam" id="3.30.565.10:FF:000009">
    <property type="entry name" value="Molecular chaperone HtpG"/>
    <property type="match status" value="1"/>
</dbReference>
<proteinExistence type="inferred from homology"/>
<dbReference type="GO" id="GO:0005524">
    <property type="term" value="F:ATP binding"/>
    <property type="evidence" value="ECO:0007669"/>
    <property type="project" value="UniProtKB-UniRule"/>
</dbReference>
<dbReference type="FunFam" id="3.30.230.80:FF:000004">
    <property type="entry name" value="Heat shock protein 75 kDa"/>
    <property type="match status" value="1"/>
</dbReference>
<feature type="binding site" evidence="9">
    <location>
        <position position="177"/>
    </location>
    <ligand>
        <name>ATP</name>
        <dbReference type="ChEBI" id="CHEBI:30616"/>
    </ligand>
</feature>
<feature type="region of interest" description="A; substrate-binding" evidence="8">
    <location>
        <begin position="1"/>
        <end position="327"/>
    </location>
</feature>
<evidence type="ECO:0000256" key="9">
    <source>
        <dbReference type="PIRSR" id="PIRSR002583-1"/>
    </source>
</evidence>
<evidence type="ECO:0000256" key="3">
    <source>
        <dbReference type="ARBA" id="ARBA00022490"/>
    </source>
</evidence>
<dbReference type="GO" id="GO:0051082">
    <property type="term" value="F:unfolded protein binding"/>
    <property type="evidence" value="ECO:0007669"/>
    <property type="project" value="UniProtKB-UniRule"/>
</dbReference>
<feature type="binding site" evidence="9">
    <location>
        <position position="39"/>
    </location>
    <ligand>
        <name>ATP</name>
        <dbReference type="ChEBI" id="CHEBI:30616"/>
    </ligand>
</feature>
<evidence type="ECO:0000256" key="5">
    <source>
        <dbReference type="ARBA" id="ARBA00022840"/>
    </source>
</evidence>
<evidence type="ECO:0000256" key="8">
    <source>
        <dbReference type="HAMAP-Rule" id="MF_00505"/>
    </source>
</evidence>
<dbReference type="InterPro" id="IPR020575">
    <property type="entry name" value="Hsp90_N"/>
</dbReference>
<feature type="binding site" evidence="9">
    <location>
        <begin position="126"/>
        <end position="131"/>
    </location>
    <ligand>
        <name>ATP</name>
        <dbReference type="ChEBI" id="CHEBI:30616"/>
    </ligand>
</feature>
<dbReference type="HAMAP" id="MF_00505">
    <property type="entry name" value="HSP90"/>
    <property type="match status" value="1"/>
</dbReference>
<feature type="binding site" evidence="9">
    <location>
        <position position="85"/>
    </location>
    <ligand>
        <name>ATP</name>
        <dbReference type="ChEBI" id="CHEBI:30616"/>
    </ligand>
</feature>
<evidence type="ECO:0000259" key="11">
    <source>
        <dbReference type="SMART" id="SM00387"/>
    </source>
</evidence>
<feature type="region of interest" description="C" evidence="8">
    <location>
        <begin position="549"/>
        <end position="645"/>
    </location>
</feature>
<evidence type="ECO:0000256" key="7">
    <source>
        <dbReference type="ARBA" id="ARBA00023186"/>
    </source>
</evidence>
<dbReference type="InterPro" id="IPR037196">
    <property type="entry name" value="HSP90_C"/>
</dbReference>
<keyword evidence="13" id="KW-1185">Reference proteome</keyword>
<gene>
    <name evidence="8" type="primary">htpG</name>
    <name evidence="12" type="ORF">SAMN05660653_02580</name>
</gene>
<dbReference type="OrthoDB" id="9802640at2"/>
<feature type="binding site" evidence="9">
    <location>
        <position position="327"/>
    </location>
    <ligand>
        <name>ATP</name>
        <dbReference type="ChEBI" id="CHEBI:30616"/>
    </ligand>
</feature>
<dbReference type="RefSeq" id="WP_092122486.1">
    <property type="nucleotide sequence ID" value="NZ_FMXO01000015.1"/>
</dbReference>
<feature type="binding site" evidence="9">
    <location>
        <position position="90"/>
    </location>
    <ligand>
        <name>ATP</name>
        <dbReference type="ChEBI" id="CHEBI:30616"/>
    </ligand>
</feature>
<dbReference type="Pfam" id="PF13589">
    <property type="entry name" value="HATPase_c_3"/>
    <property type="match status" value="1"/>
</dbReference>
<comment type="similarity">
    <text evidence="2 8">Belongs to the heat shock protein 90 family.</text>
</comment>
<dbReference type="SUPFAM" id="SSF55874">
    <property type="entry name" value="ATPase domain of HSP90 chaperone/DNA topoisomerase II/histidine kinase"/>
    <property type="match status" value="1"/>
</dbReference>
<evidence type="ECO:0000256" key="1">
    <source>
        <dbReference type="ARBA" id="ARBA00004496"/>
    </source>
</evidence>
<name>A0A1G6E3E2_9BACT</name>
<feature type="binding site" evidence="9">
    <location>
        <begin position="105"/>
        <end position="106"/>
    </location>
    <ligand>
        <name>ATP</name>
        <dbReference type="ChEBI" id="CHEBI:30616"/>
    </ligand>
</feature>
<feature type="binding site" evidence="9">
    <location>
        <position position="98"/>
    </location>
    <ligand>
        <name>ATP</name>
        <dbReference type="ChEBI" id="CHEBI:30616"/>
    </ligand>
</feature>
<accession>A0A1G6E3E2</accession>
<comment type="subcellular location">
    <subcellularLocation>
        <location evidence="1 8">Cytoplasm</location>
    </subcellularLocation>
</comment>
<feature type="region of interest" description="Disordered" evidence="10">
    <location>
        <begin position="626"/>
        <end position="645"/>
    </location>
</feature>
<dbReference type="AlphaFoldDB" id="A0A1G6E3E2"/>
<protein>
    <recommendedName>
        <fullName evidence="8">Chaperone protein HtpG</fullName>
    </recommendedName>
    <alternativeName>
        <fullName evidence="8">Heat shock protein HtpG</fullName>
    </alternativeName>
    <alternativeName>
        <fullName evidence="8">High temperature protein G</fullName>
    </alternativeName>
</protein>
<dbReference type="Gene3D" id="3.30.230.80">
    <property type="match status" value="1"/>
</dbReference>
<dbReference type="Gene3D" id="1.20.120.790">
    <property type="entry name" value="Heat shock protein 90, C-terminal domain"/>
    <property type="match status" value="1"/>
</dbReference>
<dbReference type="NCBIfam" id="NF003555">
    <property type="entry name" value="PRK05218.1"/>
    <property type="match status" value="1"/>
</dbReference>